<accession>O52492</accession>
<dbReference type="AlphaFoldDB" id="O52492"/>
<organism evidence="1">
    <name type="scientific">Listeria monocytogenes</name>
    <dbReference type="NCBI Taxonomy" id="1639"/>
    <lineage>
        <taxon>Bacteria</taxon>
        <taxon>Bacillati</taxon>
        <taxon>Bacillota</taxon>
        <taxon>Bacilli</taxon>
        <taxon>Bacillales</taxon>
        <taxon>Listeriaceae</taxon>
        <taxon>Listeria</taxon>
    </lineage>
</organism>
<evidence type="ECO:0000313" key="1">
    <source>
        <dbReference type="EMBL" id="AAC23910.1"/>
    </source>
</evidence>
<name>O52492_LISMN</name>
<protein>
    <submittedName>
        <fullName evidence="1">Putative transcriptional attenuator leader peptide</fullName>
    </submittedName>
</protein>
<proteinExistence type="predicted"/>
<gene>
    <name evidence="1" type="primary">attM</name>
</gene>
<dbReference type="EMBL" id="AF039207">
    <property type="protein sequence ID" value="AAC23910.1"/>
    <property type="molecule type" value="Genomic_DNA"/>
</dbReference>
<reference evidence="1" key="1">
    <citation type="journal article" date="1998" name="J. Exp. Med.">
        <title>H2-M3 restricted presentation of a Listeria-derived leader peptide.</title>
        <authorList>
            <person name="Princiotta M.F."/>
            <person name="Lenz L.L."/>
            <person name="Bevan M.J."/>
            <person name="Staerz U.D."/>
        </authorList>
    </citation>
    <scope>NUCLEOTIDE SEQUENCE</scope>
    <source>
        <strain evidence="1">ATCC43251</strain>
    </source>
</reference>
<sequence>MIVTLFYSAYSFSGVFSLCDIIL</sequence>